<evidence type="ECO:0000256" key="3">
    <source>
        <dbReference type="ARBA" id="ARBA00023004"/>
    </source>
</evidence>
<dbReference type="CDD" id="cd06587">
    <property type="entry name" value="VOC"/>
    <property type="match status" value="1"/>
</dbReference>
<dbReference type="PANTHER" id="PTHR13096:SF9">
    <property type="entry name" value="BIFUNCTIONAL LYSINE-SPECIFIC DEMETHYLASE AND HISTIDYL-HYDROXYLASE"/>
    <property type="match status" value="1"/>
</dbReference>
<evidence type="ECO:0000256" key="1">
    <source>
        <dbReference type="ARBA" id="ARBA00001954"/>
    </source>
</evidence>
<name>A0ABN3WEE4_9ACTN</name>
<dbReference type="SUPFAM" id="SSF51197">
    <property type="entry name" value="Clavaminate synthase-like"/>
    <property type="match status" value="1"/>
</dbReference>
<dbReference type="Pfam" id="PF00903">
    <property type="entry name" value="Glyoxalase"/>
    <property type="match status" value="1"/>
</dbReference>
<keyword evidence="8" id="KW-1185">Reference proteome</keyword>
<organism evidence="7 8">
    <name type="scientific">Streptosporangium fragile</name>
    <dbReference type="NCBI Taxonomy" id="46186"/>
    <lineage>
        <taxon>Bacteria</taxon>
        <taxon>Bacillati</taxon>
        <taxon>Actinomycetota</taxon>
        <taxon>Actinomycetes</taxon>
        <taxon>Streptosporangiales</taxon>
        <taxon>Streptosporangiaceae</taxon>
        <taxon>Streptosporangium</taxon>
    </lineage>
</organism>
<proteinExistence type="predicted"/>
<dbReference type="InterPro" id="IPR037523">
    <property type="entry name" value="VOC_core"/>
</dbReference>
<feature type="domain" description="VOC" evidence="6">
    <location>
        <begin position="352"/>
        <end position="465"/>
    </location>
</feature>
<dbReference type="InterPro" id="IPR003347">
    <property type="entry name" value="JmjC_dom"/>
</dbReference>
<dbReference type="SUPFAM" id="SSF54593">
    <property type="entry name" value="Glyoxalase/Bleomycin resistance protein/Dihydroxybiphenyl dioxygenase"/>
    <property type="match status" value="1"/>
</dbReference>
<dbReference type="PROSITE" id="PS51184">
    <property type="entry name" value="JMJC"/>
    <property type="match status" value="1"/>
</dbReference>
<dbReference type="InterPro" id="IPR029068">
    <property type="entry name" value="Glyas_Bleomycin-R_OHBP_Dase"/>
</dbReference>
<feature type="compositionally biased region" description="Low complexity" evidence="4">
    <location>
        <begin position="1"/>
        <end position="15"/>
    </location>
</feature>
<dbReference type="Pfam" id="PF08007">
    <property type="entry name" value="JmjC_2"/>
    <property type="match status" value="1"/>
</dbReference>
<dbReference type="InterPro" id="IPR039994">
    <property type="entry name" value="NO66-like"/>
</dbReference>
<dbReference type="EMBL" id="BAAAVI010000113">
    <property type="protein sequence ID" value="GAA2911845.1"/>
    <property type="molecule type" value="Genomic_DNA"/>
</dbReference>
<dbReference type="PROSITE" id="PS51819">
    <property type="entry name" value="VOC"/>
    <property type="match status" value="1"/>
</dbReference>
<dbReference type="PANTHER" id="PTHR13096">
    <property type="entry name" value="MINA53 MYC INDUCED NUCLEAR ANTIGEN"/>
    <property type="match status" value="1"/>
</dbReference>
<evidence type="ECO:0000259" key="6">
    <source>
        <dbReference type="PROSITE" id="PS51819"/>
    </source>
</evidence>
<keyword evidence="3" id="KW-0408">Iron</keyword>
<comment type="caution">
    <text evidence="7">The sequence shown here is derived from an EMBL/GenBank/DDBJ whole genome shotgun (WGS) entry which is preliminary data.</text>
</comment>
<dbReference type="RefSeq" id="WP_344982004.1">
    <property type="nucleotide sequence ID" value="NZ_BAAAVI010000113.1"/>
</dbReference>
<feature type="region of interest" description="Disordered" evidence="4">
    <location>
        <begin position="1"/>
        <end position="21"/>
    </location>
</feature>
<evidence type="ECO:0000256" key="4">
    <source>
        <dbReference type="SAM" id="MobiDB-lite"/>
    </source>
</evidence>
<feature type="domain" description="JmjC" evidence="5">
    <location>
        <begin position="120"/>
        <end position="278"/>
    </location>
</feature>
<dbReference type="InterPro" id="IPR004360">
    <property type="entry name" value="Glyas_Fos-R_dOase_dom"/>
</dbReference>
<evidence type="ECO:0008006" key="9">
    <source>
        <dbReference type="Google" id="ProtNLM"/>
    </source>
</evidence>
<dbReference type="Gene3D" id="2.60.120.650">
    <property type="entry name" value="Cupin"/>
    <property type="match status" value="1"/>
</dbReference>
<evidence type="ECO:0000259" key="5">
    <source>
        <dbReference type="PROSITE" id="PS51184"/>
    </source>
</evidence>
<keyword evidence="2" id="KW-0479">Metal-binding</keyword>
<evidence type="ECO:0000313" key="8">
    <source>
        <dbReference type="Proteomes" id="UP001500831"/>
    </source>
</evidence>
<reference evidence="7 8" key="1">
    <citation type="journal article" date="2019" name="Int. J. Syst. Evol. Microbiol.">
        <title>The Global Catalogue of Microorganisms (GCM) 10K type strain sequencing project: providing services to taxonomists for standard genome sequencing and annotation.</title>
        <authorList>
            <consortium name="The Broad Institute Genomics Platform"/>
            <consortium name="The Broad Institute Genome Sequencing Center for Infectious Disease"/>
            <person name="Wu L."/>
            <person name="Ma J."/>
        </authorList>
    </citation>
    <scope>NUCLEOTIDE SEQUENCE [LARGE SCALE GENOMIC DNA]</scope>
    <source>
        <strain evidence="7 8">JCM 6242</strain>
    </source>
</reference>
<evidence type="ECO:0000313" key="7">
    <source>
        <dbReference type="EMBL" id="GAA2911845.1"/>
    </source>
</evidence>
<accession>A0ABN3WEE4</accession>
<dbReference type="Proteomes" id="UP001500831">
    <property type="component" value="Unassembled WGS sequence"/>
</dbReference>
<sequence length="471" mass="50314">MTAAPAPGGADGAWPLTVTAPGPAPEGASALASLVHPLDPDTFRTAYWQRRPLHVQGPPDRFRDLFTLADLRAAVARQHELGLLIRASGDREGDGGAAGAHVAVEAADVADHLRRGASICVEPIERAAPRVASLAARLRSELGHHGDAGVKCYLSPHGYGFNTHFDAHVVTTLQLDGHKRWRVSRAPGVPFPLGNAFADAEGNVRYIGRAPSSVRPWERPEIAEEEFAEILLGPGDVLCLPAGTWHNAKAVGHSLAVNIAFAPADVLKLLTDAVRSRLQEREVWRSGLPASGGAPGEAARFLLDRREELIAELRALPLDDDLLATAMSGSQVTAAARMAAQTASADASGDDRLLQCVLTVTDVRAAAEWYERVLGCRVLAAIPEFGWVELASPVPGVSIGLSEIPTAGVTGGAVLDFRVDDLERTRDLLDRDAATPPTRMRAVAGVARFLEAYDIDGNRLMFYQPDDQERD</sequence>
<evidence type="ECO:0000256" key="2">
    <source>
        <dbReference type="ARBA" id="ARBA00022723"/>
    </source>
</evidence>
<comment type="cofactor">
    <cofactor evidence="1">
        <name>Fe(2+)</name>
        <dbReference type="ChEBI" id="CHEBI:29033"/>
    </cofactor>
</comment>
<dbReference type="Gene3D" id="3.10.180.10">
    <property type="entry name" value="2,3-Dihydroxybiphenyl 1,2-Dioxygenase, domain 1"/>
    <property type="match status" value="1"/>
</dbReference>
<protein>
    <recommendedName>
        <fullName evidence="9">Cupin</fullName>
    </recommendedName>
</protein>
<gene>
    <name evidence="7" type="ORF">GCM10010517_78430</name>
</gene>